<dbReference type="AlphaFoldDB" id="A0A5B7HPA6"/>
<evidence type="ECO:0000313" key="2">
    <source>
        <dbReference type="Proteomes" id="UP000324222"/>
    </source>
</evidence>
<reference evidence="1 2" key="1">
    <citation type="submission" date="2019-05" db="EMBL/GenBank/DDBJ databases">
        <title>Another draft genome of Portunus trituberculatus and its Hox gene families provides insights of decapod evolution.</title>
        <authorList>
            <person name="Jeong J.-H."/>
            <person name="Song I."/>
            <person name="Kim S."/>
            <person name="Choi T."/>
            <person name="Kim D."/>
            <person name="Ryu S."/>
            <person name="Kim W."/>
        </authorList>
    </citation>
    <scope>NUCLEOTIDE SEQUENCE [LARGE SCALE GENOMIC DNA]</scope>
    <source>
        <tissue evidence="1">Muscle</tissue>
    </source>
</reference>
<accession>A0A5B7HPA6</accession>
<gene>
    <name evidence="1" type="ORF">E2C01_066265</name>
</gene>
<protein>
    <submittedName>
        <fullName evidence="1">Uncharacterized protein</fullName>
    </submittedName>
</protein>
<evidence type="ECO:0000313" key="1">
    <source>
        <dbReference type="EMBL" id="MPC71973.1"/>
    </source>
</evidence>
<dbReference type="Proteomes" id="UP000324222">
    <property type="component" value="Unassembled WGS sequence"/>
</dbReference>
<organism evidence="1 2">
    <name type="scientific">Portunus trituberculatus</name>
    <name type="common">Swimming crab</name>
    <name type="synonym">Neptunus trituberculatus</name>
    <dbReference type="NCBI Taxonomy" id="210409"/>
    <lineage>
        <taxon>Eukaryota</taxon>
        <taxon>Metazoa</taxon>
        <taxon>Ecdysozoa</taxon>
        <taxon>Arthropoda</taxon>
        <taxon>Crustacea</taxon>
        <taxon>Multicrustacea</taxon>
        <taxon>Malacostraca</taxon>
        <taxon>Eumalacostraca</taxon>
        <taxon>Eucarida</taxon>
        <taxon>Decapoda</taxon>
        <taxon>Pleocyemata</taxon>
        <taxon>Brachyura</taxon>
        <taxon>Eubrachyura</taxon>
        <taxon>Portunoidea</taxon>
        <taxon>Portunidae</taxon>
        <taxon>Portuninae</taxon>
        <taxon>Portunus</taxon>
    </lineage>
</organism>
<proteinExistence type="predicted"/>
<name>A0A5B7HPA6_PORTR</name>
<keyword evidence="2" id="KW-1185">Reference proteome</keyword>
<sequence>MTDSIFHNHHRRRWEETVHRYANFKNYNDDGMRIQAPPTLPCTLSPLSIDTPPLSRYDPITIRSAQQIILD</sequence>
<comment type="caution">
    <text evidence="1">The sequence shown here is derived from an EMBL/GenBank/DDBJ whole genome shotgun (WGS) entry which is preliminary data.</text>
</comment>
<dbReference type="EMBL" id="VSRR010033868">
    <property type="protein sequence ID" value="MPC71973.1"/>
    <property type="molecule type" value="Genomic_DNA"/>
</dbReference>